<evidence type="ECO:0000256" key="1">
    <source>
        <dbReference type="ARBA" id="ARBA00022801"/>
    </source>
</evidence>
<dbReference type="InterPro" id="IPR052016">
    <property type="entry name" value="Bact_Sigma-Reg"/>
</dbReference>
<organism evidence="4 5">
    <name type="scientific">Marinactinospora thermotolerans DSM 45154</name>
    <dbReference type="NCBI Taxonomy" id="1122192"/>
    <lineage>
        <taxon>Bacteria</taxon>
        <taxon>Bacillati</taxon>
        <taxon>Actinomycetota</taxon>
        <taxon>Actinomycetes</taxon>
        <taxon>Streptosporangiales</taxon>
        <taxon>Nocardiopsidaceae</taxon>
        <taxon>Marinactinospora</taxon>
    </lineage>
</organism>
<gene>
    <name evidence="4" type="ORF">SAMN02745673_04495</name>
</gene>
<protein>
    <submittedName>
        <fullName evidence="4">Serine phosphatase RsbU, regulator of sigma subunit</fullName>
    </submittedName>
</protein>
<dbReference type="Gene3D" id="3.60.40.10">
    <property type="entry name" value="PPM-type phosphatase domain"/>
    <property type="match status" value="1"/>
</dbReference>
<name>A0A1T4T4G9_9ACTN</name>
<dbReference type="SUPFAM" id="SSF52172">
    <property type="entry name" value="CheY-like"/>
    <property type="match status" value="1"/>
</dbReference>
<dbReference type="GO" id="GO:0016791">
    <property type="term" value="F:phosphatase activity"/>
    <property type="evidence" value="ECO:0007669"/>
    <property type="project" value="TreeGrafter"/>
</dbReference>
<dbReference type="OrthoDB" id="118142at2"/>
<dbReference type="PROSITE" id="PS50110">
    <property type="entry name" value="RESPONSE_REGULATORY"/>
    <property type="match status" value="1"/>
</dbReference>
<dbReference type="InterPro" id="IPR001789">
    <property type="entry name" value="Sig_transdc_resp-reg_receiver"/>
</dbReference>
<dbReference type="AlphaFoldDB" id="A0A1T4T4G9"/>
<accession>A0A1T4T4G9</accession>
<dbReference type="InterPro" id="IPR036457">
    <property type="entry name" value="PPM-type-like_dom_sf"/>
</dbReference>
<dbReference type="EMBL" id="FUWS01000014">
    <property type="protein sequence ID" value="SKA35395.1"/>
    <property type="molecule type" value="Genomic_DNA"/>
</dbReference>
<dbReference type="Pfam" id="PF07228">
    <property type="entry name" value="SpoIIE"/>
    <property type="match status" value="1"/>
</dbReference>
<proteinExistence type="predicted"/>
<dbReference type="SUPFAM" id="SSF81606">
    <property type="entry name" value="PP2C-like"/>
    <property type="match status" value="1"/>
</dbReference>
<evidence type="ECO:0000259" key="3">
    <source>
        <dbReference type="PROSITE" id="PS50110"/>
    </source>
</evidence>
<evidence type="ECO:0000256" key="2">
    <source>
        <dbReference type="PROSITE-ProRule" id="PRU00169"/>
    </source>
</evidence>
<dbReference type="GO" id="GO:0000160">
    <property type="term" value="P:phosphorelay signal transduction system"/>
    <property type="evidence" value="ECO:0007669"/>
    <property type="project" value="InterPro"/>
</dbReference>
<dbReference type="Gene3D" id="3.40.50.2300">
    <property type="match status" value="1"/>
</dbReference>
<reference evidence="4 5" key="1">
    <citation type="submission" date="2017-02" db="EMBL/GenBank/DDBJ databases">
        <authorList>
            <person name="Peterson S.W."/>
        </authorList>
    </citation>
    <scope>NUCLEOTIDE SEQUENCE [LARGE SCALE GENOMIC DNA]</scope>
    <source>
        <strain evidence="4 5">DSM 45154</strain>
    </source>
</reference>
<keyword evidence="1" id="KW-0378">Hydrolase</keyword>
<keyword evidence="2" id="KW-0597">Phosphoprotein</keyword>
<evidence type="ECO:0000313" key="4">
    <source>
        <dbReference type="EMBL" id="SKA35395.1"/>
    </source>
</evidence>
<evidence type="ECO:0000313" key="5">
    <source>
        <dbReference type="Proteomes" id="UP000190637"/>
    </source>
</evidence>
<feature type="domain" description="Response regulatory" evidence="3">
    <location>
        <begin position="7"/>
        <end position="124"/>
    </location>
</feature>
<dbReference type="RefSeq" id="WP_078763720.1">
    <property type="nucleotide sequence ID" value="NZ_FUWS01000014.1"/>
</dbReference>
<dbReference type="InterPro" id="IPR011006">
    <property type="entry name" value="CheY-like_superfamily"/>
</dbReference>
<dbReference type="STRING" id="1122192.SAMN02745673_04495"/>
<dbReference type="SMART" id="SM00448">
    <property type="entry name" value="REC"/>
    <property type="match status" value="1"/>
</dbReference>
<keyword evidence="5" id="KW-1185">Reference proteome</keyword>
<dbReference type="PANTHER" id="PTHR43156">
    <property type="entry name" value="STAGE II SPORULATION PROTEIN E-RELATED"/>
    <property type="match status" value="1"/>
</dbReference>
<dbReference type="Pfam" id="PF00072">
    <property type="entry name" value="Response_reg"/>
    <property type="match status" value="1"/>
</dbReference>
<dbReference type="PANTHER" id="PTHR43156:SF2">
    <property type="entry name" value="STAGE II SPORULATION PROTEIN E"/>
    <property type="match status" value="1"/>
</dbReference>
<feature type="modified residue" description="4-aspartylphosphate" evidence="2">
    <location>
        <position position="56"/>
    </location>
</feature>
<dbReference type="SMART" id="SM00331">
    <property type="entry name" value="PP2C_SIG"/>
    <property type="match status" value="1"/>
</dbReference>
<dbReference type="InterPro" id="IPR001932">
    <property type="entry name" value="PPM-type_phosphatase-like_dom"/>
</dbReference>
<dbReference type="Proteomes" id="UP000190637">
    <property type="component" value="Unassembled WGS sequence"/>
</dbReference>
<sequence length="517" mass="54900">MSEAPATVLVVDDTLTKRYVYSTWLRRSGHTVLEASSGGEALRELAEREIDLVVLDVRLPDMSGFEVCERIKADPATAALPVLQVSASAISVADRAHGLSRGADVYMTDPIEPEEFLATVDAALRYSRARLKAENKAGLLTLLTRTTLAMNTARSFEELTATAVNAAGEIFGQVAVVLEAPDGRVVGARPGGGSSTASFECDATALFDGIAGGATGLVRFSAQQWAAVSAGARLPGPVQAAIAHGGEGRVRVCVAVGTPGRGADELDVMHQLAEALALAAGTLHSYLEERAIALTLQHSFLPRRLPQVPGMDLAVRYEPADDQVEIGGDFYEVLWLEDRLLIAIGDVQGHSLYAATVMAELRHALRACVLDDQRPGVVLSRLNRVLSRYYPDQTATVCLVLVDPATRRIEIANAGHIPPLLVGDGAAAYAGTGGVLLGTPVDRAREETHVLPPGGAVLLVTDGLVEDRSVPIDDNLDALGRLARSMGEDLEAFGDRVLGHFGRREDDSALVIARFRD</sequence>